<evidence type="ECO:0000256" key="1">
    <source>
        <dbReference type="SAM" id="Coils"/>
    </source>
</evidence>
<feature type="coiled-coil region" evidence="1">
    <location>
        <begin position="174"/>
        <end position="201"/>
    </location>
</feature>
<dbReference type="EMBL" id="JAHOEF010000044">
    <property type="protein sequence ID" value="MBV3383048.1"/>
    <property type="molecule type" value="Genomic_DNA"/>
</dbReference>
<dbReference type="Proteomes" id="UP001196408">
    <property type="component" value="Unassembled WGS sequence"/>
</dbReference>
<protein>
    <submittedName>
        <fullName evidence="2">Uncharacterized protein</fullName>
    </submittedName>
</protein>
<dbReference type="Proteomes" id="UP001197492">
    <property type="component" value="Unassembled WGS sequence"/>
</dbReference>
<gene>
    <name evidence="2" type="ORF">KSV97_07425</name>
    <name evidence="3" type="ORF">KSW06_07295</name>
</gene>
<keyword evidence="5" id="KW-1185">Reference proteome</keyword>
<sequence>MNLLQLTIETFDKNVENDFTSLKNHLNYIENYNTVINGLTFAFFGLTEIIIKRVYLTFELNNIIHTIERVYQSGRCILRCDDLENEEAQHHIHNILNMNYNQFLHQFIMPSSFIETWIQSPAEALMRSFVSTKPVMTSDTKMIEEQINDTMAFLNSYEDYKSACAYITKNKPYLSLYSNHLDQLEKSLEDKKKKVLREIELVTELDDMEKKAAIRKQQQQTIDKRREGLNDLSLLYDEYLISQDHLFDLEASYTRAVYLYGSENDDYMRMYHHYMNSIAGILAKDLKGGTPCPVCGSLHHPKPCLIEGREISQELLFKKEAILEKTRTDLEKKRLEKATYMVRHQRLIEKIIEKKKELDITEDISKEMFIRELSVLNTDYLSHYKKDKKLLDEIGYLHKLEKHLPALKQDYHEILMAIEEVKEEYLTLQKKIKHAEKFCDEIIQKYPFIMYVDENVIENKKKECLNNQKILTLLHKQTIPLEEDVTSFITQLMNTANRLLKQITHDRLQLILDNKLYLQEEDHFSLVEDSSMIGLCIIVLGYSLSSMISYQDILFIDHSLQEDYHETLINTLSISPYFSRLYITK</sequence>
<name>A0AAW4MWA9_9FIRM</name>
<evidence type="ECO:0000313" key="2">
    <source>
        <dbReference type="EMBL" id="MBV3383048.1"/>
    </source>
</evidence>
<dbReference type="RefSeq" id="WP_217747828.1">
    <property type="nucleotide sequence ID" value="NZ_JAHOEB010000042.1"/>
</dbReference>
<evidence type="ECO:0000313" key="5">
    <source>
        <dbReference type="Proteomes" id="UP001197492"/>
    </source>
</evidence>
<dbReference type="AlphaFoldDB" id="A0AAW4MWA9"/>
<dbReference type="PANTHER" id="PTHR32114">
    <property type="entry name" value="ABC TRANSPORTER ABCH.3"/>
    <property type="match status" value="1"/>
</dbReference>
<accession>A0AAW4MWA9</accession>
<dbReference type="EMBL" id="JAHOEL010000042">
    <property type="protein sequence ID" value="MBV3393057.1"/>
    <property type="molecule type" value="Genomic_DNA"/>
</dbReference>
<evidence type="ECO:0000313" key="4">
    <source>
        <dbReference type="Proteomes" id="UP001196408"/>
    </source>
</evidence>
<keyword evidence="1" id="KW-0175">Coiled coil</keyword>
<reference evidence="2 5" key="1">
    <citation type="submission" date="2021-06" db="EMBL/GenBank/DDBJ databases">
        <title>Collection of gut derived symbiotic bacterial strains cultured from healthy donors.</title>
        <authorList>
            <person name="Lin H."/>
            <person name="Littmann E."/>
            <person name="Pamer E.G."/>
        </authorList>
    </citation>
    <scope>NUCLEOTIDE SEQUENCE</scope>
    <source>
        <strain evidence="3 5">MSK.21.70</strain>
        <strain evidence="2">MSK.21.82</strain>
    </source>
</reference>
<evidence type="ECO:0000313" key="3">
    <source>
        <dbReference type="EMBL" id="MBV3393057.1"/>
    </source>
</evidence>
<proteinExistence type="predicted"/>
<dbReference type="PANTHER" id="PTHR32114:SF2">
    <property type="entry name" value="ABC TRANSPORTER ABCH.3"/>
    <property type="match status" value="1"/>
</dbReference>
<comment type="caution">
    <text evidence="2">The sequence shown here is derived from an EMBL/GenBank/DDBJ whole genome shotgun (WGS) entry which is preliminary data.</text>
</comment>
<organism evidence="2 4">
    <name type="scientific">Catenibacterium mitsuokai</name>
    <dbReference type="NCBI Taxonomy" id="100886"/>
    <lineage>
        <taxon>Bacteria</taxon>
        <taxon>Bacillati</taxon>
        <taxon>Bacillota</taxon>
        <taxon>Erysipelotrichia</taxon>
        <taxon>Erysipelotrichales</taxon>
        <taxon>Coprobacillaceae</taxon>
        <taxon>Catenibacterium</taxon>
    </lineage>
</organism>